<dbReference type="Pfam" id="PF26314">
    <property type="entry name" value="MptA_B_family"/>
    <property type="match status" value="1"/>
</dbReference>
<feature type="transmembrane region" description="Helical" evidence="1">
    <location>
        <begin position="293"/>
        <end position="321"/>
    </location>
</feature>
<protein>
    <recommendedName>
        <fullName evidence="4">DUF2029 domain-containing protein</fullName>
    </recommendedName>
</protein>
<feature type="transmembrane region" description="Helical" evidence="1">
    <location>
        <begin position="393"/>
        <end position="415"/>
    </location>
</feature>
<feature type="transmembrane region" description="Helical" evidence="1">
    <location>
        <begin position="358"/>
        <end position="381"/>
    </location>
</feature>
<keyword evidence="1" id="KW-1133">Transmembrane helix</keyword>
<evidence type="ECO:0000313" key="2">
    <source>
        <dbReference type="EMBL" id="QNI35022.1"/>
    </source>
</evidence>
<reference evidence="2 3" key="1">
    <citation type="submission" date="2020-08" db="EMBL/GenBank/DDBJ databases">
        <title>Edaphobacter telluris sp. nov. and Acidobacterium dinghuensis sp. nov., two acidobacteria isolated from forest soil.</title>
        <authorList>
            <person name="Fu J."/>
            <person name="Qiu L."/>
        </authorList>
    </citation>
    <scope>NUCLEOTIDE SEQUENCE [LARGE SCALE GENOMIC DNA]</scope>
    <source>
        <strain evidence="2">4Y35</strain>
    </source>
</reference>
<keyword evidence="1" id="KW-0812">Transmembrane</keyword>
<feature type="transmembrane region" description="Helical" evidence="1">
    <location>
        <begin position="7"/>
        <end position="27"/>
    </location>
</feature>
<evidence type="ECO:0008006" key="4">
    <source>
        <dbReference type="Google" id="ProtNLM"/>
    </source>
</evidence>
<gene>
    <name evidence="2" type="ORF">H7849_15860</name>
</gene>
<dbReference type="EMBL" id="CP060394">
    <property type="protein sequence ID" value="QNI35022.1"/>
    <property type="molecule type" value="Genomic_DNA"/>
</dbReference>
<dbReference type="Proteomes" id="UP000515312">
    <property type="component" value="Chromosome"/>
</dbReference>
<dbReference type="KEGG" id="adin:H7849_15860"/>
<evidence type="ECO:0000256" key="1">
    <source>
        <dbReference type="SAM" id="Phobius"/>
    </source>
</evidence>
<feature type="transmembrane region" description="Helical" evidence="1">
    <location>
        <begin position="333"/>
        <end position="352"/>
    </location>
</feature>
<evidence type="ECO:0000313" key="3">
    <source>
        <dbReference type="Proteomes" id="UP000515312"/>
    </source>
</evidence>
<dbReference type="AlphaFoldDB" id="A0A7G8BR52"/>
<feature type="transmembrane region" description="Helical" evidence="1">
    <location>
        <begin position="255"/>
        <end position="273"/>
    </location>
</feature>
<name>A0A7G8BR52_9BACT</name>
<proteinExistence type="predicted"/>
<keyword evidence="1" id="KW-0472">Membrane</keyword>
<feature type="transmembrane region" description="Helical" evidence="1">
    <location>
        <begin position="152"/>
        <end position="170"/>
    </location>
</feature>
<organism evidence="2 3">
    <name type="scientific">Alloacidobacterium dinghuense</name>
    <dbReference type="NCBI Taxonomy" id="2763107"/>
    <lineage>
        <taxon>Bacteria</taxon>
        <taxon>Pseudomonadati</taxon>
        <taxon>Acidobacteriota</taxon>
        <taxon>Terriglobia</taxon>
        <taxon>Terriglobales</taxon>
        <taxon>Acidobacteriaceae</taxon>
        <taxon>Alloacidobacterium</taxon>
    </lineage>
</organism>
<sequence>MKITPEARVYLFGIALCAALTICAHSFSDTRGAYFMAALAFAGIVYLLAIREFFATPAFPRRLVIIGLLLAVVWHLELLPAPPNDDIYRYVWDGRLQRLGYNPYIVIPSGPAASSLHTSETRKLNNPDLPSPYPAGAQLFFRSVTAIHESAFALKVALVLCDFAIALLLLDILRLRRLGPHLILAYAWNPLLAIEVAANGHIDIVGTLFLMVSAVALARRWRAAAAVSLGLAVAVKFLPIVLVPLYWKRVRIRDAALAALVVGLLYLPFLNHGHIPAGSFGAYVQNWRFNGPIFAALTHVAPPKLLAGLAMLAGLATAAWLRKTAPEWSLGAFAWPMTATLLCAPAIFPWYLLWLLPFLTSSSTLLLVLWTVSITPTYVMWHLRAPGTPWGALPGWTMLVEYGCLAIAAALIRFYRAREPRPVSTLSD</sequence>
<feature type="transmembrane region" description="Helical" evidence="1">
    <location>
        <begin position="191"/>
        <end position="217"/>
    </location>
</feature>
<feature type="transmembrane region" description="Helical" evidence="1">
    <location>
        <begin position="33"/>
        <end position="50"/>
    </location>
</feature>
<feature type="transmembrane region" description="Helical" evidence="1">
    <location>
        <begin position="223"/>
        <end position="243"/>
    </location>
</feature>
<keyword evidence="3" id="KW-1185">Reference proteome</keyword>
<accession>A0A7G8BR52</accession>